<keyword evidence="1" id="KW-0472">Membrane</keyword>
<keyword evidence="3" id="KW-1185">Reference proteome</keyword>
<gene>
    <name evidence="2" type="ORF">EUA94_08480</name>
</gene>
<evidence type="ECO:0000313" key="3">
    <source>
        <dbReference type="Proteomes" id="UP000291101"/>
    </source>
</evidence>
<proteinExistence type="predicted"/>
<comment type="caution">
    <text evidence="2">The sequence shown here is derived from an EMBL/GenBank/DDBJ whole genome shotgun (WGS) entry which is preliminary data.</text>
</comment>
<evidence type="ECO:0000256" key="1">
    <source>
        <dbReference type="SAM" id="Phobius"/>
    </source>
</evidence>
<organism evidence="2 3">
    <name type="scientific">Nocardioides zhouii</name>
    <dbReference type="NCBI Taxonomy" id="1168729"/>
    <lineage>
        <taxon>Bacteria</taxon>
        <taxon>Bacillati</taxon>
        <taxon>Actinomycetota</taxon>
        <taxon>Actinomycetes</taxon>
        <taxon>Propionibacteriales</taxon>
        <taxon>Nocardioidaceae</taxon>
        <taxon>Nocardioides</taxon>
    </lineage>
</organism>
<protein>
    <submittedName>
        <fullName evidence="2">Uncharacterized protein</fullName>
    </submittedName>
</protein>
<dbReference type="EMBL" id="SDWV01000007">
    <property type="protein sequence ID" value="RYC11405.1"/>
    <property type="molecule type" value="Genomic_DNA"/>
</dbReference>
<name>A0A4Q2SYV3_9ACTN</name>
<dbReference type="RefSeq" id="WP_129426445.1">
    <property type="nucleotide sequence ID" value="NZ_SDWV01000007.1"/>
</dbReference>
<accession>A0A4Q2SYV3</accession>
<dbReference type="Proteomes" id="UP000291101">
    <property type="component" value="Unassembled WGS sequence"/>
</dbReference>
<sequence length="68" mass="7720">MQEEFGTPEECAAGFAPDRARKHRWEAMLLAFLGIMQGLWLLDGFSWLRAAVAVGFLLCAWAAYRRTD</sequence>
<reference evidence="2 3" key="1">
    <citation type="submission" date="2019-01" db="EMBL/GenBank/DDBJ databases">
        <title>Novel species of Nocardioides.</title>
        <authorList>
            <person name="Liu Q."/>
            <person name="X Y.-H."/>
        </authorList>
    </citation>
    <scope>NUCLEOTIDE SEQUENCE [LARGE SCALE GENOMIC DNA]</scope>
    <source>
        <strain evidence="2 3">HLT2-9</strain>
    </source>
</reference>
<evidence type="ECO:0000313" key="2">
    <source>
        <dbReference type="EMBL" id="RYC11405.1"/>
    </source>
</evidence>
<keyword evidence="1" id="KW-0812">Transmembrane</keyword>
<keyword evidence="1" id="KW-1133">Transmembrane helix</keyword>
<feature type="transmembrane region" description="Helical" evidence="1">
    <location>
        <begin position="47"/>
        <end position="64"/>
    </location>
</feature>
<dbReference type="AlphaFoldDB" id="A0A4Q2SYV3"/>
<dbReference type="OrthoDB" id="4966953at2"/>